<accession>A0A1V1PAK7</accession>
<reference evidence="3" key="1">
    <citation type="submission" date="2012-11" db="EMBL/GenBank/DDBJ databases">
        <authorList>
            <person name="Lucero-Rivera Y.E."/>
            <person name="Tovar-Ramirez D."/>
        </authorList>
    </citation>
    <scope>NUCLEOTIDE SEQUENCE [LARGE SCALE GENOMIC DNA]</scope>
    <source>
        <strain evidence="3">Araruama</strain>
    </source>
</reference>
<name>A0A1V1PAK7_9BACT</name>
<dbReference type="AlphaFoldDB" id="A0A1V1PAK7"/>
<organism evidence="2 3">
    <name type="scientific">Candidatus Magnetoglobus multicellularis str. Araruama</name>
    <dbReference type="NCBI Taxonomy" id="890399"/>
    <lineage>
        <taxon>Bacteria</taxon>
        <taxon>Pseudomonadati</taxon>
        <taxon>Thermodesulfobacteriota</taxon>
        <taxon>Desulfobacteria</taxon>
        <taxon>Desulfobacterales</taxon>
        <taxon>Desulfobacteraceae</taxon>
        <taxon>Candidatus Magnetoglobus</taxon>
    </lineage>
</organism>
<gene>
    <name evidence="2" type="ORF">OMM_02214</name>
</gene>
<keyword evidence="1" id="KW-0472">Membrane</keyword>
<evidence type="ECO:0000313" key="3">
    <source>
        <dbReference type="Proteomes" id="UP000189670"/>
    </source>
</evidence>
<keyword evidence="1" id="KW-1133">Transmembrane helix</keyword>
<evidence type="ECO:0000256" key="1">
    <source>
        <dbReference type="SAM" id="Phobius"/>
    </source>
</evidence>
<keyword evidence="1" id="KW-0812">Transmembrane</keyword>
<evidence type="ECO:0000313" key="2">
    <source>
        <dbReference type="EMBL" id="ETR71804.1"/>
    </source>
</evidence>
<comment type="caution">
    <text evidence="2">The sequence shown here is derived from an EMBL/GenBank/DDBJ whole genome shotgun (WGS) entry which is preliminary data.</text>
</comment>
<dbReference type="EMBL" id="ATBP01000220">
    <property type="protein sequence ID" value="ETR71804.1"/>
    <property type="molecule type" value="Genomic_DNA"/>
</dbReference>
<feature type="transmembrane region" description="Helical" evidence="1">
    <location>
        <begin position="7"/>
        <end position="27"/>
    </location>
</feature>
<proteinExistence type="predicted"/>
<sequence>MQNPKGLYILFFLTLIMCFIVCFIYPVEALPDENRSLVFPLHGTTGEIVQIAIHLNMDFKQRMDPIFYGSGTLFGANLSFSQKGLVVSDYELARAIQIFDRNMKVKKIRMAAVPKKTVTFGEGTEIFKLFFKIDAPQSAYFVLNRFHFGNRRFADNIILKQPGIYQLAKIVKNYQKLSHNNLWITDRRLIVGIK</sequence>
<dbReference type="Proteomes" id="UP000189670">
    <property type="component" value="Unassembled WGS sequence"/>
</dbReference>
<protein>
    <submittedName>
        <fullName evidence="2">Uncharacterized protein</fullName>
    </submittedName>
</protein>